<proteinExistence type="predicted"/>
<dbReference type="AlphaFoldDB" id="A0A829YB94"/>
<dbReference type="PANTHER" id="PTHR34985">
    <property type="entry name" value="SLR0554 PROTEIN"/>
    <property type="match status" value="1"/>
</dbReference>
<protein>
    <recommendedName>
        <fullName evidence="2">DNA primase/polymerase bifunctional N-terminal domain-containing protein</fullName>
    </recommendedName>
</protein>
<dbReference type="Pfam" id="PF08707">
    <property type="entry name" value="PriCT_2"/>
    <property type="match status" value="1"/>
</dbReference>
<feature type="region of interest" description="Disordered" evidence="1">
    <location>
        <begin position="1"/>
        <end position="38"/>
    </location>
</feature>
<dbReference type="EMBL" id="BLJN01000002">
    <property type="protein sequence ID" value="GFE80233.1"/>
    <property type="molecule type" value="Genomic_DNA"/>
</dbReference>
<feature type="domain" description="DNA primase/polymerase bifunctional N-terminal" evidence="2">
    <location>
        <begin position="45"/>
        <end position="215"/>
    </location>
</feature>
<dbReference type="RefSeq" id="WP_161811944.1">
    <property type="nucleotide sequence ID" value="NZ_BLJN01000002.1"/>
</dbReference>
<feature type="compositionally biased region" description="Basic and acidic residues" evidence="1">
    <location>
        <begin position="1"/>
        <end position="13"/>
    </location>
</feature>
<dbReference type="SUPFAM" id="SSF56747">
    <property type="entry name" value="Prim-pol domain"/>
    <property type="match status" value="1"/>
</dbReference>
<dbReference type="Pfam" id="PF05272">
    <property type="entry name" value="VapE-like_dom"/>
    <property type="match status" value="1"/>
</dbReference>
<dbReference type="InterPro" id="IPR007936">
    <property type="entry name" value="VapE-like_dom"/>
</dbReference>
<evidence type="ECO:0000256" key="1">
    <source>
        <dbReference type="SAM" id="MobiDB-lite"/>
    </source>
</evidence>
<dbReference type="InterPro" id="IPR015330">
    <property type="entry name" value="DNA_primase/pol_bifunc_N"/>
</dbReference>
<accession>A0A829YB94</accession>
<dbReference type="InterPro" id="IPR027417">
    <property type="entry name" value="P-loop_NTPase"/>
</dbReference>
<dbReference type="GO" id="GO:0016817">
    <property type="term" value="F:hydrolase activity, acting on acid anhydrides"/>
    <property type="evidence" value="ECO:0007669"/>
    <property type="project" value="InterPro"/>
</dbReference>
<organism evidence="3 4">
    <name type="scientific">Steroidobacter agaridevorans</name>
    <dbReference type="NCBI Taxonomy" id="2695856"/>
    <lineage>
        <taxon>Bacteria</taxon>
        <taxon>Pseudomonadati</taxon>
        <taxon>Pseudomonadota</taxon>
        <taxon>Gammaproteobacteria</taxon>
        <taxon>Steroidobacterales</taxon>
        <taxon>Steroidobacteraceae</taxon>
        <taxon>Steroidobacter</taxon>
    </lineage>
</organism>
<gene>
    <name evidence="3" type="ORF">GCM10011487_22330</name>
</gene>
<comment type="caution">
    <text evidence="3">The sequence shown here is derived from an EMBL/GenBank/DDBJ whole genome shotgun (WGS) entry which is preliminary data.</text>
</comment>
<dbReference type="InterPro" id="IPR014819">
    <property type="entry name" value="PriCT_2"/>
</dbReference>
<name>A0A829YB94_9GAMM</name>
<dbReference type="CDD" id="cd04859">
    <property type="entry name" value="Prim_Pol"/>
    <property type="match status" value="1"/>
</dbReference>
<dbReference type="PANTHER" id="PTHR34985:SF1">
    <property type="entry name" value="SLR0554 PROTEIN"/>
    <property type="match status" value="1"/>
</dbReference>
<dbReference type="Pfam" id="PF09250">
    <property type="entry name" value="Prim-Pol"/>
    <property type="match status" value="1"/>
</dbReference>
<evidence type="ECO:0000259" key="2">
    <source>
        <dbReference type="SMART" id="SM00943"/>
    </source>
</evidence>
<dbReference type="Proteomes" id="UP000445000">
    <property type="component" value="Unassembled WGS sequence"/>
</dbReference>
<dbReference type="SMART" id="SM00943">
    <property type="entry name" value="Prim-Pol"/>
    <property type="match status" value="1"/>
</dbReference>
<keyword evidence="4" id="KW-1185">Reference proteome</keyword>
<evidence type="ECO:0000313" key="4">
    <source>
        <dbReference type="Proteomes" id="UP000445000"/>
    </source>
</evidence>
<dbReference type="SUPFAM" id="SSF52540">
    <property type="entry name" value="P-loop containing nucleoside triphosphate hydrolases"/>
    <property type="match status" value="1"/>
</dbReference>
<sequence length="754" mass="82959">MDEQKKGPDDETASRGPSARQIGLRQRKANSAPGSSTKTPLFAEAETLAKAGYQLIPLHHWSATCIKKGKVLPIGKAPRDDAWTTRKDYANADVIAEARACGHNLGVRLEATDLIVDVDPRNGGDASLAKLVKETGLDLDACPHVITGGGGHHYYLKKPEGLSIVGKLEGYEGIDFKKIGGQVVAPGSVHPNGKHYESEFFLVGPHETPAAPAKLLELLTVKRLPRPDGVEDDSRWGEVEPELLAETLEKIPPDDFGAGEHEKWFRLMCACHHATAGAGRTEFIEWSTSASGYEDHAELIGYRWDSLSKKGSGRPATVAYLYQVLKDYGTEVARVAAEQDFDVVTVEDKLPTLRRMKNGKPESTFPNCLRLVRHLDDQMGLIYDEFGCAVHVLADPLPWTVDVGRRLSDDLIRQIRQCLVEACDVNWSKDDVCEAVLTVAREKTIHPVRDYLAALIWDRTPRLDSLLAKYASAADNAYVRAIGAKTLIAAVRRVRQPGCKFDNVLVLEGAQGCGKSSFVKALSPAVEWFSDSPIGNTESKDAPLSLQGRWIIELGEMSVLSKSGVEALKQFVSSSIDLVRRPYGRMHEALRRQCIFIGTTNQAAYLKDQTGNRRFWPVKISTIDLDALIADRDQLWAEAAAREAGGESLVLPRELWDIAAIEQEERVADDPWIDTLRAHLDGTPGSDGIGPTEPIDRVHTTTLLTSVLGIRASEQTSTHTQRLKIVMEKHLGWKHKPNVRAGNGAKQGKGYVRQ</sequence>
<reference evidence="4" key="1">
    <citation type="submission" date="2020-01" db="EMBL/GenBank/DDBJ databases">
        <title>'Steroidobacter agaridevorans' sp. nov., agar-degrading bacteria isolated from rhizosphere soils.</title>
        <authorList>
            <person name="Ikenaga M."/>
            <person name="Kataoka M."/>
            <person name="Murouchi A."/>
            <person name="Katsuragi S."/>
            <person name="Sakai M."/>
        </authorList>
    </citation>
    <scope>NUCLEOTIDE SEQUENCE [LARGE SCALE GENOMIC DNA]</scope>
    <source>
        <strain evidence="4">YU21-B</strain>
    </source>
</reference>
<evidence type="ECO:0000313" key="3">
    <source>
        <dbReference type="EMBL" id="GFE80233.1"/>
    </source>
</evidence>